<evidence type="ECO:0000256" key="1">
    <source>
        <dbReference type="ARBA" id="ARBA00022679"/>
    </source>
</evidence>
<dbReference type="GO" id="GO:0006654">
    <property type="term" value="P:phosphatidic acid biosynthetic process"/>
    <property type="evidence" value="ECO:0007669"/>
    <property type="project" value="TreeGrafter"/>
</dbReference>
<reference evidence="5 6" key="1">
    <citation type="journal article" date="2012" name="BMC Genomics">
        <title>Comparative genomic analysis and phylogenetic position of Theileria equi.</title>
        <authorList>
            <person name="Kappmeyer L.S."/>
            <person name="Thiagarajan M."/>
            <person name="Herndon D.R."/>
            <person name="Ramsay J.D."/>
            <person name="Caler E."/>
            <person name="Djikeng A."/>
            <person name="Gillespie J.J."/>
            <person name="Lau A.O."/>
            <person name="Roalson E.H."/>
            <person name="Silva J.C."/>
            <person name="Silva M.G."/>
            <person name="Suarez C.E."/>
            <person name="Ueti M.W."/>
            <person name="Nene V.M."/>
            <person name="Mealey R.H."/>
            <person name="Knowles D.P."/>
            <person name="Brayton K.A."/>
        </authorList>
    </citation>
    <scope>NUCLEOTIDE SEQUENCE [LARGE SCALE GENOMIC DNA]</scope>
    <source>
        <strain evidence="5 6">WA</strain>
    </source>
</reference>
<dbReference type="STRING" id="1537102.L0AXK3"/>
<evidence type="ECO:0000313" key="5">
    <source>
        <dbReference type="EMBL" id="AFZ79639.1"/>
    </source>
</evidence>
<dbReference type="PANTHER" id="PTHR10434:SF11">
    <property type="entry name" value="1-ACYL-SN-GLYCEROL-3-PHOSPHATE ACYLTRANSFERASE"/>
    <property type="match status" value="1"/>
</dbReference>
<keyword evidence="6" id="KW-1185">Reference proteome</keyword>
<evidence type="ECO:0000256" key="2">
    <source>
        <dbReference type="ARBA" id="ARBA00023315"/>
    </source>
</evidence>
<keyword evidence="3" id="KW-0812">Transmembrane</keyword>
<keyword evidence="1 5" id="KW-0808">Transferase</keyword>
<dbReference type="eggNOG" id="KOG2848">
    <property type="taxonomic scope" value="Eukaryota"/>
</dbReference>
<protein>
    <submittedName>
        <fullName evidence="5">1-acyl-sn-glycerol-3-phosphate acyltransferase, putative</fullName>
        <ecNumber evidence="5">2.3.1.51</ecNumber>
    </submittedName>
</protein>
<dbReference type="AlphaFoldDB" id="L0AXK3"/>
<feature type="transmembrane region" description="Helical" evidence="3">
    <location>
        <begin position="14"/>
        <end position="44"/>
    </location>
</feature>
<dbReference type="KEGG" id="beq:BEWA_024880"/>
<evidence type="ECO:0000313" key="6">
    <source>
        <dbReference type="Proteomes" id="UP000031512"/>
    </source>
</evidence>
<dbReference type="EMBL" id="CP001669">
    <property type="protein sequence ID" value="AFZ79639.1"/>
    <property type="molecule type" value="Genomic_DNA"/>
</dbReference>
<dbReference type="EC" id="2.3.1.51" evidence="5"/>
<gene>
    <name evidence="5" type="ORF">BEWA_024880</name>
</gene>
<evidence type="ECO:0000256" key="3">
    <source>
        <dbReference type="SAM" id="Phobius"/>
    </source>
</evidence>
<dbReference type="GeneID" id="15806011"/>
<dbReference type="SUPFAM" id="SSF69593">
    <property type="entry name" value="Glycerol-3-phosphate (1)-acyltransferase"/>
    <property type="match status" value="1"/>
</dbReference>
<name>L0AXK3_THEEQ</name>
<organism evidence="5 6">
    <name type="scientific">Theileria equi strain WA</name>
    <dbReference type="NCBI Taxonomy" id="1537102"/>
    <lineage>
        <taxon>Eukaryota</taxon>
        <taxon>Sar</taxon>
        <taxon>Alveolata</taxon>
        <taxon>Apicomplexa</taxon>
        <taxon>Aconoidasida</taxon>
        <taxon>Piroplasmida</taxon>
        <taxon>Theileriidae</taxon>
        <taxon>Theileria</taxon>
    </lineage>
</organism>
<dbReference type="SMART" id="SM00563">
    <property type="entry name" value="PlsC"/>
    <property type="match status" value="1"/>
</dbReference>
<accession>L0AXK3</accession>
<dbReference type="Proteomes" id="UP000031512">
    <property type="component" value="Chromosome 1"/>
</dbReference>
<keyword evidence="3" id="KW-1133">Transmembrane helix</keyword>
<dbReference type="Pfam" id="PF01553">
    <property type="entry name" value="Acyltransferase"/>
    <property type="match status" value="1"/>
</dbReference>
<dbReference type="PANTHER" id="PTHR10434">
    <property type="entry name" value="1-ACYL-SN-GLYCEROL-3-PHOSPHATE ACYLTRANSFERASE"/>
    <property type="match status" value="1"/>
</dbReference>
<dbReference type="RefSeq" id="XP_004829305.1">
    <property type="nucleotide sequence ID" value="XM_004829248.1"/>
</dbReference>
<dbReference type="CDD" id="cd07989">
    <property type="entry name" value="LPLAT_AGPAT-like"/>
    <property type="match status" value="1"/>
</dbReference>
<dbReference type="InterPro" id="IPR002123">
    <property type="entry name" value="Plipid/glycerol_acylTrfase"/>
</dbReference>
<dbReference type="VEuPathDB" id="PiroplasmaDB:BEWA_024880"/>
<keyword evidence="3" id="KW-0472">Membrane</keyword>
<sequence length="275" mass="32715">MNIFELIFFRLEVLFYFTIFLFLAFSTVVVQFFTFLILFPVLFYDRKFIHKVGNRFIYSSIHFFMFTFNRKWKYVVLSDFPKYDPKRPKIFMFNHLSNADPIFLTVLGKRVFSGALYKDSLHILYPRFFTSLVGHTPIYFTYDKVRKTKTVKKECIAEVMRRCKELTTDGFSILVFPEGTRSKTGALQEFKDGFFRFAMENNYEIVPCTLHNTRNVLTQNNYMTKGTVYLKYGEPILPQGKDLEDLKFEVRKTMYEMIKSSPDFDPKVETVPELE</sequence>
<evidence type="ECO:0000259" key="4">
    <source>
        <dbReference type="SMART" id="SM00563"/>
    </source>
</evidence>
<dbReference type="OrthoDB" id="417078at2759"/>
<keyword evidence="2 5" id="KW-0012">Acyltransferase</keyword>
<proteinExistence type="predicted"/>
<dbReference type="GO" id="GO:0003841">
    <property type="term" value="F:1-acylglycerol-3-phosphate O-acyltransferase activity"/>
    <property type="evidence" value="ECO:0007669"/>
    <property type="project" value="UniProtKB-EC"/>
</dbReference>
<dbReference type="GO" id="GO:0005783">
    <property type="term" value="C:endoplasmic reticulum"/>
    <property type="evidence" value="ECO:0007669"/>
    <property type="project" value="TreeGrafter"/>
</dbReference>
<feature type="domain" description="Phospholipid/glycerol acyltransferase" evidence="4">
    <location>
        <begin position="89"/>
        <end position="213"/>
    </location>
</feature>